<accession>A0A9N7R8G9</accession>
<dbReference type="EMBL" id="CACSLK010013932">
    <property type="protein sequence ID" value="CAA0816163.1"/>
    <property type="molecule type" value="Genomic_DNA"/>
</dbReference>
<organism evidence="3 4">
    <name type="scientific">Striga hermonthica</name>
    <name type="common">Purple witchweed</name>
    <name type="synonym">Buchnera hermonthica</name>
    <dbReference type="NCBI Taxonomy" id="68872"/>
    <lineage>
        <taxon>Eukaryota</taxon>
        <taxon>Viridiplantae</taxon>
        <taxon>Streptophyta</taxon>
        <taxon>Embryophyta</taxon>
        <taxon>Tracheophyta</taxon>
        <taxon>Spermatophyta</taxon>
        <taxon>Magnoliopsida</taxon>
        <taxon>eudicotyledons</taxon>
        <taxon>Gunneridae</taxon>
        <taxon>Pentapetalae</taxon>
        <taxon>asterids</taxon>
        <taxon>lamiids</taxon>
        <taxon>Lamiales</taxon>
        <taxon>Orobanchaceae</taxon>
        <taxon>Buchnereae</taxon>
        <taxon>Striga</taxon>
    </lineage>
</organism>
<dbReference type="OrthoDB" id="1107337at2759"/>
<dbReference type="InterPro" id="IPR044730">
    <property type="entry name" value="RNase_H-like_dom_plant"/>
</dbReference>
<dbReference type="GO" id="GO:0016740">
    <property type="term" value="F:transferase activity"/>
    <property type="evidence" value="ECO:0007669"/>
    <property type="project" value="UniProtKB-KW"/>
</dbReference>
<dbReference type="AlphaFoldDB" id="A0A9N7R8G9"/>
<dbReference type="InterPro" id="IPR036397">
    <property type="entry name" value="RNaseH_sf"/>
</dbReference>
<dbReference type="GO" id="GO:0003676">
    <property type="term" value="F:nucleic acid binding"/>
    <property type="evidence" value="ECO:0007669"/>
    <property type="project" value="InterPro"/>
</dbReference>
<dbReference type="Proteomes" id="UP001153555">
    <property type="component" value="Unassembled WGS sequence"/>
</dbReference>
<evidence type="ECO:0000313" key="3">
    <source>
        <dbReference type="EMBL" id="CAA0816163.1"/>
    </source>
</evidence>
<keyword evidence="3" id="KW-0808">Transferase</keyword>
<dbReference type="GO" id="GO:0004523">
    <property type="term" value="F:RNA-DNA hybrid ribonuclease activity"/>
    <property type="evidence" value="ECO:0007669"/>
    <property type="project" value="InterPro"/>
</dbReference>
<dbReference type="InterPro" id="IPR002156">
    <property type="entry name" value="RNaseH_domain"/>
</dbReference>
<keyword evidence="4" id="KW-1185">Reference proteome</keyword>
<comment type="caution">
    <text evidence="3">The sequence shown here is derived from an EMBL/GenBank/DDBJ whole genome shotgun (WGS) entry which is preliminary data.</text>
</comment>
<dbReference type="Pfam" id="PF13456">
    <property type="entry name" value="RVT_3"/>
    <property type="match status" value="1"/>
</dbReference>
<dbReference type="InterPro" id="IPR026960">
    <property type="entry name" value="RVT-Znf"/>
</dbReference>
<reference evidence="3" key="1">
    <citation type="submission" date="2019-12" db="EMBL/GenBank/DDBJ databases">
        <authorList>
            <person name="Scholes J."/>
        </authorList>
    </citation>
    <scope>NUCLEOTIDE SEQUENCE</scope>
</reference>
<name>A0A9N7R8G9_STRHE</name>
<dbReference type="InterPro" id="IPR053151">
    <property type="entry name" value="RNase_H-like"/>
</dbReference>
<feature type="domain" description="Reverse transcriptase zinc-binding" evidence="2">
    <location>
        <begin position="30"/>
        <end position="116"/>
    </location>
</feature>
<gene>
    <name evidence="3" type="ORF">SHERM_16031</name>
</gene>
<dbReference type="Gene3D" id="3.30.420.10">
    <property type="entry name" value="Ribonuclease H-like superfamily/Ribonuclease H"/>
    <property type="match status" value="1"/>
</dbReference>
<protein>
    <submittedName>
        <fullName evidence="3">Polynucleotidyl transferase- ribonuclease H-like superfamily protein</fullName>
    </submittedName>
</protein>
<dbReference type="PANTHER" id="PTHR47723:SF13">
    <property type="entry name" value="PUTATIVE-RELATED"/>
    <property type="match status" value="1"/>
</dbReference>
<sequence length="319" mass="36225">MLLRIASVPPPRGSSDSDLVYWGFSADGRFTTKSAYEGLFGIFPKTDTWLWRVIWKWGGPQRIRQFMWLVANNRLMTNSERFRRYLAPSPTCELCGAAPETLLHTLRDCPKAAQIWRKQIPGNKLPAFFALELRQWMGYNLCSGDANDIEDWSCTFGVTIWRIWHGRNCHIFRNEEFHVGNRLREVNMHVMGIKAAILHGEKILGDSTTRVSRMIRWIAPPEGWFKMNSDGAFNASTGMATAGGLIRNSYGQWVRGFTMNIGFTTVAGAELWGLFQGLRLAWELGLSRVIASVDNQGVVQMINGGHEGSEYKDSKDIIW</sequence>
<proteinExistence type="predicted"/>
<evidence type="ECO:0000313" key="4">
    <source>
        <dbReference type="Proteomes" id="UP001153555"/>
    </source>
</evidence>
<feature type="domain" description="RNase H type-1" evidence="1">
    <location>
        <begin position="228"/>
        <end position="307"/>
    </location>
</feature>
<dbReference type="InterPro" id="IPR012337">
    <property type="entry name" value="RNaseH-like_sf"/>
</dbReference>
<evidence type="ECO:0000259" key="1">
    <source>
        <dbReference type="Pfam" id="PF13456"/>
    </source>
</evidence>
<evidence type="ECO:0000259" key="2">
    <source>
        <dbReference type="Pfam" id="PF13966"/>
    </source>
</evidence>
<dbReference type="SUPFAM" id="SSF53098">
    <property type="entry name" value="Ribonuclease H-like"/>
    <property type="match status" value="1"/>
</dbReference>
<dbReference type="Pfam" id="PF13966">
    <property type="entry name" value="zf-RVT"/>
    <property type="match status" value="1"/>
</dbReference>
<dbReference type="PANTHER" id="PTHR47723">
    <property type="entry name" value="OS05G0353850 PROTEIN"/>
    <property type="match status" value="1"/>
</dbReference>
<dbReference type="CDD" id="cd06222">
    <property type="entry name" value="RNase_H_like"/>
    <property type="match status" value="1"/>
</dbReference>